<dbReference type="Gene3D" id="1.10.150.690">
    <property type="entry name" value="DUF2063"/>
    <property type="match status" value="1"/>
</dbReference>
<gene>
    <name evidence="2" type="ORF">GCM10010909_28810</name>
</gene>
<reference evidence="3" key="1">
    <citation type="journal article" date="2019" name="Int. J. Syst. Evol. Microbiol.">
        <title>The Global Catalogue of Microorganisms (GCM) 10K type strain sequencing project: providing services to taxonomists for standard genome sequencing and annotation.</title>
        <authorList>
            <consortium name="The Broad Institute Genomics Platform"/>
            <consortium name="The Broad Institute Genome Sequencing Center for Infectious Disease"/>
            <person name="Wu L."/>
            <person name="Ma J."/>
        </authorList>
    </citation>
    <scope>NUCLEOTIDE SEQUENCE [LARGE SCALE GENOMIC DNA]</scope>
    <source>
        <strain evidence="3">NBRC 112502</strain>
    </source>
</reference>
<dbReference type="Pfam" id="PF09836">
    <property type="entry name" value="DUF2063"/>
    <property type="match status" value="1"/>
</dbReference>
<organism evidence="2 3">
    <name type="scientific">Acidocella aquatica</name>
    <dbReference type="NCBI Taxonomy" id="1922313"/>
    <lineage>
        <taxon>Bacteria</taxon>
        <taxon>Pseudomonadati</taxon>
        <taxon>Pseudomonadota</taxon>
        <taxon>Alphaproteobacteria</taxon>
        <taxon>Acetobacterales</taxon>
        <taxon>Acidocellaceae</taxon>
        <taxon>Acidocella</taxon>
    </lineage>
</organism>
<dbReference type="InterPro" id="IPR018640">
    <property type="entry name" value="DUF2063"/>
</dbReference>
<keyword evidence="3" id="KW-1185">Reference proteome</keyword>
<accession>A0ABQ6A6V9</accession>
<comment type="caution">
    <text evidence="2">The sequence shown here is derived from an EMBL/GenBank/DDBJ whole genome shotgun (WGS) entry which is preliminary data.</text>
</comment>
<evidence type="ECO:0000259" key="1">
    <source>
        <dbReference type="Pfam" id="PF09836"/>
    </source>
</evidence>
<dbReference type="EMBL" id="BSOS01000080">
    <property type="protein sequence ID" value="GLR68200.1"/>
    <property type="molecule type" value="Genomic_DNA"/>
</dbReference>
<evidence type="ECO:0000313" key="3">
    <source>
        <dbReference type="Proteomes" id="UP001156641"/>
    </source>
</evidence>
<proteinExistence type="predicted"/>
<protein>
    <submittedName>
        <fullName evidence="2">DUF2063 domain-containing protein</fullName>
    </submittedName>
</protein>
<name>A0ABQ6A6V9_9PROT</name>
<evidence type="ECO:0000313" key="2">
    <source>
        <dbReference type="EMBL" id="GLR68200.1"/>
    </source>
</evidence>
<dbReference type="Proteomes" id="UP001156641">
    <property type="component" value="Unassembled WGS sequence"/>
</dbReference>
<sequence length="271" mass="28568">MLRDQQAAFVAALRGVSAGLPDDAIIPGSIAAEARMAIYRNNVMGNLAACLRIAYPAVEKLVGADCFAGLCRDFIQARPPVCANLYEYGAEFAIYLEASESLKSLPYLADVARLEWAVNIALHAAETPPLDPGALAGVDAAETGFVRHPSVSLLILRDDARAIWEAVLLEDVSKKNALLAAIEISAAAVPVIVSRSSGTLEIMPVTAPVFDFALTLLSGFPLADALEAATPDEAPAMLGMFLAQGLFAGIVPASSQTTTHETHKENHPCQT</sequence>
<dbReference type="InterPro" id="IPR044922">
    <property type="entry name" value="DUF2063_N_sf"/>
</dbReference>
<dbReference type="RefSeq" id="WP_284259042.1">
    <property type="nucleotide sequence ID" value="NZ_BSOS01000080.1"/>
</dbReference>
<feature type="domain" description="Putative DNA-binding" evidence="1">
    <location>
        <begin position="5"/>
        <end position="96"/>
    </location>
</feature>